<dbReference type="CDD" id="cd02440">
    <property type="entry name" value="AdoMet_MTases"/>
    <property type="match status" value="1"/>
</dbReference>
<organism evidence="6 8">
    <name type="scientific">Bifidobacterium gallicum DSM 20093 = LMG 11596</name>
    <dbReference type="NCBI Taxonomy" id="561180"/>
    <lineage>
        <taxon>Bacteria</taxon>
        <taxon>Bacillati</taxon>
        <taxon>Actinomycetota</taxon>
        <taxon>Actinomycetes</taxon>
        <taxon>Bifidobacteriales</taxon>
        <taxon>Bifidobacteriaceae</taxon>
        <taxon>Bifidobacterium</taxon>
    </lineage>
</organism>
<dbReference type="STRING" id="561180.BIFGAL_03289"/>
<dbReference type="AlphaFoldDB" id="D1NTW8"/>
<dbReference type="Pfam" id="PF01728">
    <property type="entry name" value="FtsJ"/>
    <property type="match status" value="1"/>
</dbReference>
<dbReference type="PROSITE" id="PS50889">
    <property type="entry name" value="S4"/>
    <property type="match status" value="1"/>
</dbReference>
<dbReference type="Proteomes" id="UP000003656">
    <property type="component" value="Unassembled WGS sequence"/>
</dbReference>
<dbReference type="PIRSF" id="PIRSF005578">
    <property type="entry name" value="TlyA"/>
    <property type="match status" value="1"/>
</dbReference>
<keyword evidence="9" id="KW-1185">Reference proteome</keyword>
<dbReference type="CDD" id="cd00165">
    <property type="entry name" value="S4"/>
    <property type="match status" value="1"/>
</dbReference>
<dbReference type="InterPro" id="IPR002942">
    <property type="entry name" value="S4_RNA-bd"/>
</dbReference>
<protein>
    <submittedName>
        <fullName evidence="7">Cell division protein FtsJ</fullName>
        <ecNumber evidence="7">2.1.1.226</ecNumber>
        <ecNumber evidence="7">2.1.1.227</ecNumber>
    </submittedName>
    <submittedName>
        <fullName evidence="6">Ribosomal RNA large subunit methyltransferase J</fullName>
        <ecNumber evidence="6">2.1.1.-</ecNumber>
    </submittedName>
</protein>
<feature type="domain" description="RNA-binding S4" evidence="5">
    <location>
        <begin position="29"/>
        <end position="93"/>
    </location>
</feature>
<dbReference type="NCBIfam" id="TIGR00478">
    <property type="entry name" value="tly"/>
    <property type="match status" value="1"/>
</dbReference>
<keyword evidence="6" id="KW-0489">Methyltransferase</keyword>
<evidence type="ECO:0000313" key="6">
    <source>
        <dbReference type="EMBL" id="EFA23172.1"/>
    </source>
</evidence>
<keyword evidence="7" id="KW-0132">Cell division</keyword>
<name>D1NTW8_9BIFI</name>
<evidence type="ECO:0000256" key="4">
    <source>
        <dbReference type="SAM" id="MobiDB-lite"/>
    </source>
</evidence>
<dbReference type="eggNOG" id="COG1189">
    <property type="taxonomic scope" value="Bacteria"/>
</dbReference>
<evidence type="ECO:0000313" key="8">
    <source>
        <dbReference type="Proteomes" id="UP000003656"/>
    </source>
</evidence>
<dbReference type="EC" id="2.1.1.227" evidence="7"/>
<dbReference type="RefSeq" id="WP_006294729.1">
    <property type="nucleotide sequence ID" value="NZ_ABXB03000002.1"/>
</dbReference>
<dbReference type="EC" id="2.1.1.-" evidence="6"/>
<keyword evidence="6" id="KW-0808">Transferase</keyword>
<dbReference type="InterPro" id="IPR036986">
    <property type="entry name" value="S4_RNA-bd_sf"/>
</dbReference>
<dbReference type="GO" id="GO:0008168">
    <property type="term" value="F:methyltransferase activity"/>
    <property type="evidence" value="ECO:0007669"/>
    <property type="project" value="UniProtKB-KW"/>
</dbReference>
<dbReference type="GO" id="GO:0003723">
    <property type="term" value="F:RNA binding"/>
    <property type="evidence" value="ECO:0007669"/>
    <property type="project" value="UniProtKB-KW"/>
</dbReference>
<evidence type="ECO:0000259" key="5">
    <source>
        <dbReference type="SMART" id="SM00363"/>
    </source>
</evidence>
<dbReference type="GO" id="GO:0032259">
    <property type="term" value="P:methylation"/>
    <property type="evidence" value="ECO:0007669"/>
    <property type="project" value="UniProtKB-KW"/>
</dbReference>
<comment type="caution">
    <text evidence="6">The sequence shown here is derived from an EMBL/GenBank/DDBJ whole genome shotgun (WGS) entry which is preliminary data.</text>
</comment>
<dbReference type="PANTHER" id="PTHR32319:SF0">
    <property type="entry name" value="BACTERIAL HEMOLYSIN-LIKE PROTEIN"/>
    <property type="match status" value="1"/>
</dbReference>
<dbReference type="Gene3D" id="3.10.290.10">
    <property type="entry name" value="RNA-binding S4 domain"/>
    <property type="match status" value="1"/>
</dbReference>
<dbReference type="InterPro" id="IPR029063">
    <property type="entry name" value="SAM-dependent_MTases_sf"/>
</dbReference>
<evidence type="ECO:0000256" key="1">
    <source>
        <dbReference type="ARBA" id="ARBA00022884"/>
    </source>
</evidence>
<evidence type="ECO:0000313" key="9">
    <source>
        <dbReference type="Proteomes" id="UP000029074"/>
    </source>
</evidence>
<evidence type="ECO:0000313" key="7">
    <source>
        <dbReference type="EMBL" id="KFI58841.1"/>
    </source>
</evidence>
<reference evidence="6 8" key="1">
    <citation type="submission" date="2009-11" db="EMBL/GenBank/DDBJ databases">
        <authorList>
            <person name="Weinstock G."/>
            <person name="Sodergren E."/>
            <person name="Clifton S."/>
            <person name="Fulton L."/>
            <person name="Fulton B."/>
            <person name="Courtney L."/>
            <person name="Fronick C."/>
            <person name="Harrison M."/>
            <person name="Strong C."/>
            <person name="Farmer C."/>
            <person name="Delahaunty K."/>
            <person name="Markovic C."/>
            <person name="Hall O."/>
            <person name="Minx P."/>
            <person name="Tomlinson C."/>
            <person name="Mitreva M."/>
            <person name="Nelson J."/>
            <person name="Hou S."/>
            <person name="Wollam A."/>
            <person name="Pepin K.H."/>
            <person name="Johnson M."/>
            <person name="Bhonagiri V."/>
            <person name="Nash W.E."/>
            <person name="Warren W."/>
            <person name="Chinwalla A."/>
            <person name="Mardis E.R."/>
            <person name="Wilson R.K."/>
        </authorList>
    </citation>
    <scope>NUCLEOTIDE SEQUENCE [LARGE SCALE GENOMIC DNA]</scope>
    <source>
        <strain evidence="6 8">DSM 20093</strain>
    </source>
</reference>
<dbReference type="EC" id="2.1.1.226" evidence="7"/>
<feature type="region of interest" description="Disordered" evidence="4">
    <location>
        <begin position="1"/>
        <end position="26"/>
    </location>
</feature>
<reference evidence="7 9" key="2">
    <citation type="submission" date="2014-03" db="EMBL/GenBank/DDBJ databases">
        <title>Genomics of Bifidobacteria.</title>
        <authorList>
            <person name="Ventura M."/>
            <person name="Milani C."/>
            <person name="Lugli G.A."/>
        </authorList>
    </citation>
    <scope>NUCLEOTIDE SEQUENCE [LARGE SCALE GENOMIC DNA]</scope>
    <source>
        <strain evidence="7 9">LMG 11596</strain>
    </source>
</reference>
<dbReference type="Gene3D" id="3.40.50.150">
    <property type="entry name" value="Vaccinia Virus protein VP39"/>
    <property type="match status" value="1"/>
</dbReference>
<dbReference type="EMBL" id="JGYW01000005">
    <property type="protein sequence ID" value="KFI58841.1"/>
    <property type="molecule type" value="Genomic_DNA"/>
</dbReference>
<dbReference type="Proteomes" id="UP000029074">
    <property type="component" value="Unassembled WGS sequence"/>
</dbReference>
<gene>
    <name evidence="6" type="primary">rrmJ</name>
    <name evidence="7" type="ORF">BGLCM_1136</name>
    <name evidence="6" type="ORF">BIFGAL_03289</name>
</gene>
<dbReference type="EMBL" id="ABXB03000002">
    <property type="protein sequence ID" value="EFA23172.1"/>
    <property type="molecule type" value="Genomic_DNA"/>
</dbReference>
<dbReference type="SUPFAM" id="SSF55174">
    <property type="entry name" value="Alpha-L RNA-binding motif"/>
    <property type="match status" value="1"/>
</dbReference>
<dbReference type="GO" id="GO:0051301">
    <property type="term" value="P:cell division"/>
    <property type="evidence" value="ECO:0007669"/>
    <property type="project" value="UniProtKB-KW"/>
</dbReference>
<dbReference type="InterPro" id="IPR002877">
    <property type="entry name" value="RNA_MeTrfase_FtsJ_dom"/>
</dbReference>
<dbReference type="SUPFAM" id="SSF53335">
    <property type="entry name" value="S-adenosyl-L-methionine-dependent methyltransferases"/>
    <property type="match status" value="1"/>
</dbReference>
<proteinExistence type="inferred from homology"/>
<dbReference type="PANTHER" id="PTHR32319">
    <property type="entry name" value="BACTERIAL HEMOLYSIN-LIKE PROTEIN"/>
    <property type="match status" value="1"/>
</dbReference>
<dbReference type="InterPro" id="IPR047048">
    <property type="entry name" value="TlyA"/>
</dbReference>
<sequence length="285" mass="30038">MSMGVGRQPADIGSGQAGGRASQGSGHQLRLDQALVRRGLVQSRSRAQRLIDEGRVFVDGKCVSKSSSKVDGAADIRVDKGDDYVSRGALKLVGAFDVFSSCDPALPEPAGLCCLDIGASTGGFTEVLLRRGARQVIALDVGHGQLAPRIASDPRVIEMSGTNVRDVTVEDLPFRPEMIVSDVSFISLTYVIPVIARIAAAGAPVVVLVKPQFEVGRGGLDRHGIVTDEVLRQEALDRVAACAQEHGLQVVATADSPIEGMHGNAEYLLYARCSREGRAGDGHTA</sequence>
<keyword evidence="1 3" id="KW-0694">RNA-binding</keyword>
<evidence type="ECO:0000256" key="2">
    <source>
        <dbReference type="ARBA" id="ARBA00029460"/>
    </source>
</evidence>
<accession>D1NTW8</accession>
<evidence type="ECO:0000256" key="3">
    <source>
        <dbReference type="PROSITE-ProRule" id="PRU00182"/>
    </source>
</evidence>
<comment type="similarity">
    <text evidence="2">Belongs to the TlyA family.</text>
</comment>
<dbReference type="SMART" id="SM00363">
    <property type="entry name" value="S4"/>
    <property type="match status" value="1"/>
</dbReference>
<dbReference type="Pfam" id="PF01479">
    <property type="entry name" value="S4"/>
    <property type="match status" value="1"/>
</dbReference>
<dbReference type="InterPro" id="IPR004538">
    <property type="entry name" value="Hemolysin_A/TlyA"/>
</dbReference>
<keyword evidence="7" id="KW-0131">Cell cycle</keyword>